<dbReference type="Proteomes" id="UP000291213">
    <property type="component" value="Unassembled WGS sequence"/>
</dbReference>
<reference evidence="1 2" key="1">
    <citation type="submission" date="2017-02" db="EMBL/GenBank/DDBJ databases">
        <title>isolation and characterization of a novel temperate virus Aeropyrum globular virus 1 infecting hyperthermophilic archaeon Aeropyrum.</title>
        <authorList>
            <person name="Yumiya M."/>
            <person name="Yoshida T."/>
            <person name="Sako Y."/>
        </authorList>
    </citation>
    <scope>NUCLEOTIDE SEQUENCE [LARGE SCALE GENOMIC DNA]</scope>
    <source>
        <strain evidence="1 2">YK1-12-2013</strain>
    </source>
</reference>
<proteinExistence type="predicted"/>
<accession>A0A401H7B2</accession>
<comment type="caution">
    <text evidence="1">The sequence shown here is derived from an EMBL/GenBank/DDBJ whole genome shotgun (WGS) entry which is preliminary data.</text>
</comment>
<dbReference type="AlphaFoldDB" id="A0A401H7B2"/>
<evidence type="ECO:0000313" key="2">
    <source>
        <dbReference type="Proteomes" id="UP000291213"/>
    </source>
</evidence>
<organism evidence="1 2">
    <name type="scientific">Aeropyrum pernix</name>
    <dbReference type="NCBI Taxonomy" id="56636"/>
    <lineage>
        <taxon>Archaea</taxon>
        <taxon>Thermoproteota</taxon>
        <taxon>Thermoprotei</taxon>
        <taxon>Desulfurococcales</taxon>
        <taxon>Desulfurococcaceae</taxon>
        <taxon>Aeropyrum</taxon>
    </lineage>
</organism>
<dbReference type="OrthoDB" id="378197at2157"/>
<sequence>MRILELFIFASGLLLTAIAAAPLYDFVADVNEGAFQLDYYERGGGLVVRLEYSGSVELSGARLTITANGQSYQGGPEDLGPGGYIEVELPPGAAESVEEIVFEARIAGLYRLRLDIGVEAAGG</sequence>
<dbReference type="RefSeq" id="WP_131159420.1">
    <property type="nucleotide sequence ID" value="NZ_BDMD01000001.1"/>
</dbReference>
<protein>
    <submittedName>
        <fullName evidence="1">Uncharacterized protein</fullName>
    </submittedName>
</protein>
<dbReference type="EMBL" id="BDMD01000001">
    <property type="protein sequence ID" value="GBF08335.1"/>
    <property type="molecule type" value="Genomic_DNA"/>
</dbReference>
<name>A0A401H7B2_AERPX</name>
<gene>
    <name evidence="1" type="ORF">apy_00600</name>
</gene>
<evidence type="ECO:0000313" key="1">
    <source>
        <dbReference type="EMBL" id="GBF08335.1"/>
    </source>
</evidence>